<proteinExistence type="predicted"/>
<reference evidence="1" key="1">
    <citation type="submission" date="2018-06" db="EMBL/GenBank/DDBJ databases">
        <authorList>
            <person name="Zhirakovskaya E."/>
        </authorList>
    </citation>
    <scope>NUCLEOTIDE SEQUENCE</scope>
</reference>
<gene>
    <name evidence="1" type="ORF">MNBD_CHLOROFLEXI01-3100</name>
</gene>
<protein>
    <submittedName>
        <fullName evidence="1">Uncharacterized protein</fullName>
    </submittedName>
</protein>
<accession>A0A3B0UPJ0</accession>
<feature type="non-terminal residue" evidence="1">
    <location>
        <position position="75"/>
    </location>
</feature>
<dbReference type="EMBL" id="UOEU01000385">
    <property type="protein sequence ID" value="VAW32758.1"/>
    <property type="molecule type" value="Genomic_DNA"/>
</dbReference>
<name>A0A3B0UPJ0_9ZZZZ</name>
<dbReference type="AlphaFoldDB" id="A0A3B0UPJ0"/>
<sequence>MALIQQRPAIAHLLDEKNSADGMAIYFAFHHEDKRTVLRPFPYTAIRAEGYVALSRTGMDLFRPFVTLRLPIHDM</sequence>
<organism evidence="1">
    <name type="scientific">hydrothermal vent metagenome</name>
    <dbReference type="NCBI Taxonomy" id="652676"/>
    <lineage>
        <taxon>unclassified sequences</taxon>
        <taxon>metagenomes</taxon>
        <taxon>ecological metagenomes</taxon>
    </lineage>
</organism>
<evidence type="ECO:0000313" key="1">
    <source>
        <dbReference type="EMBL" id="VAW32758.1"/>
    </source>
</evidence>